<protein>
    <submittedName>
        <fullName evidence="1">Uncharacterized protein</fullName>
    </submittedName>
</protein>
<dbReference type="AlphaFoldDB" id="A0A645CXX9"/>
<proteinExistence type="predicted"/>
<sequence>MTESGGVRIGEAGTLGQFVSGDTYARAASGSGSDSGYAAYQGATIAQPQNYSGYIEALYGAKQDAALAQLEAAYRKNVSELDAAGKDIAPAYEAARNRTAAESVQAQRNFAEYAAAAGLNAGTAGQAQLARSVALQNNLGSLNQAQADAFSQLDLQRTALTTEYNAAIAAAKSSGSYELAAALYQEAVRVDQALVSSTLSQAQLDYNKWNANYGLWSDEQSKSQASVDRAAELGKLWLQYGVMPSPSALKALGLTQQEVQAFLDRVNP</sequence>
<accession>A0A645CXX9</accession>
<organism evidence="1">
    <name type="scientific">bioreactor metagenome</name>
    <dbReference type="NCBI Taxonomy" id="1076179"/>
    <lineage>
        <taxon>unclassified sequences</taxon>
        <taxon>metagenomes</taxon>
        <taxon>ecological metagenomes</taxon>
    </lineage>
</organism>
<comment type="caution">
    <text evidence="1">The sequence shown here is derived from an EMBL/GenBank/DDBJ whole genome shotgun (WGS) entry which is preliminary data.</text>
</comment>
<reference evidence="1" key="1">
    <citation type="submission" date="2019-08" db="EMBL/GenBank/DDBJ databases">
        <authorList>
            <person name="Kucharzyk K."/>
            <person name="Murdoch R.W."/>
            <person name="Higgins S."/>
            <person name="Loffler F."/>
        </authorList>
    </citation>
    <scope>NUCLEOTIDE SEQUENCE</scope>
</reference>
<dbReference type="EMBL" id="VSSQ01031012">
    <property type="protein sequence ID" value="MPM81751.1"/>
    <property type="molecule type" value="Genomic_DNA"/>
</dbReference>
<name>A0A645CXX9_9ZZZZ</name>
<gene>
    <name evidence="1" type="ORF">SDC9_128808</name>
</gene>
<evidence type="ECO:0000313" key="1">
    <source>
        <dbReference type="EMBL" id="MPM81751.1"/>
    </source>
</evidence>